<proteinExistence type="predicted"/>
<dbReference type="NCBIfam" id="TIGR01643">
    <property type="entry name" value="YD_repeat_2x"/>
    <property type="match status" value="1"/>
</dbReference>
<reference evidence="1 2" key="1">
    <citation type="submission" date="2016-10" db="EMBL/GenBank/DDBJ databases">
        <authorList>
            <person name="de Groot N.N."/>
        </authorList>
    </citation>
    <scope>NUCLEOTIDE SEQUENCE [LARGE SCALE GENOMIC DNA]</scope>
    <source>
        <strain evidence="1 2">MP1X4</strain>
    </source>
</reference>
<accession>A0A1H1MRG5</accession>
<dbReference type="EMBL" id="LT629740">
    <property type="protein sequence ID" value="SDR89317.1"/>
    <property type="molecule type" value="Genomic_DNA"/>
</dbReference>
<gene>
    <name evidence="1" type="ORF">SAMN05216490_0144</name>
</gene>
<dbReference type="InterPro" id="IPR022385">
    <property type="entry name" value="Rhs_assc_core"/>
</dbReference>
<dbReference type="Proteomes" id="UP000199679">
    <property type="component" value="Chromosome I"/>
</dbReference>
<dbReference type="AlphaFoldDB" id="A0A1H1MRG5"/>
<dbReference type="RefSeq" id="WP_091367747.1">
    <property type="nucleotide sequence ID" value="NZ_LT629740.1"/>
</dbReference>
<dbReference type="InterPro" id="IPR050708">
    <property type="entry name" value="T6SS_VgrG/RHS"/>
</dbReference>
<dbReference type="PANTHER" id="PTHR32305">
    <property type="match status" value="1"/>
</dbReference>
<sequence>MGRDSLPIPRDAYGYSLYYYTADYTPIGGTNPFSTAPAGLSTFNSLYNGNIAAMSTNITKLTDPWHYYTYRYDQLNRLKGTSVYKAGSMATPVTDYQENFTYDGNGNILTAMRNAGAAIAMDNLTYRYNHNTSGRLTNNELNYITDAVTTHNWPYGLNNQSINNYTYDAIGNMTADVADTISNINWTVYNKIQSLTNSKGTITYTYDPSGQRVSKTLNGITTWYIRDAQGNTLALYDNKHSAINWKEQDLYGSSRLGMWQPGVTLSTNNAQAVWDTTGSKQYELSNHLGNVLVTISDKRVQHSSNGTAIDYFDADIATAQEYYAFGGLMPGRTYVQASNYRYGFNGKENDNDVKGTGNQIDYGMRIYDPRVGKFLSVDPLEESYSWNSSYAFAENQPIWAIDLDGLEKITIHQATFAPFDYFGNIFPFQKPYKGDGNRGFNTLPEGKNNTSRIYSITKIDLATSQQIGETVVHSFPSIGPKNFYGKNGSTQASPNEFTIVDNQFGETVVSVNITGHDGRIDNLLAPDISWTGNYIFDTQTKGAIEVKSNVLGKGFPAYQDYIEDSKGQKVLLNTYAPPSKDAIMNLLYNSGKGDYGGTDIKIGVNAKGNFTGTLEVKERSNVPFLKAIFTGKLYEWKKYTIEDWNKKQSSKPAVQPTTN</sequence>
<organism evidence="1 2">
    <name type="scientific">Mucilaginibacter mallensis</name>
    <dbReference type="NCBI Taxonomy" id="652787"/>
    <lineage>
        <taxon>Bacteria</taxon>
        <taxon>Pseudomonadati</taxon>
        <taxon>Bacteroidota</taxon>
        <taxon>Sphingobacteriia</taxon>
        <taxon>Sphingobacteriales</taxon>
        <taxon>Sphingobacteriaceae</taxon>
        <taxon>Mucilaginibacter</taxon>
    </lineage>
</organism>
<dbReference type="NCBIfam" id="TIGR03696">
    <property type="entry name" value="Rhs_assc_core"/>
    <property type="match status" value="1"/>
</dbReference>
<evidence type="ECO:0000313" key="1">
    <source>
        <dbReference type="EMBL" id="SDR89317.1"/>
    </source>
</evidence>
<name>A0A1H1MRG5_MUCMA</name>
<dbReference type="STRING" id="652787.SAMN05216490_0144"/>
<dbReference type="OrthoDB" id="2972467at2"/>
<keyword evidence="2" id="KW-1185">Reference proteome</keyword>
<dbReference type="PANTHER" id="PTHR32305:SF15">
    <property type="entry name" value="PROTEIN RHSA-RELATED"/>
    <property type="match status" value="1"/>
</dbReference>
<evidence type="ECO:0000313" key="2">
    <source>
        <dbReference type="Proteomes" id="UP000199679"/>
    </source>
</evidence>
<dbReference type="InterPro" id="IPR006530">
    <property type="entry name" value="YD"/>
</dbReference>
<protein>
    <submittedName>
        <fullName evidence="1">RHS repeat-associated core domain-containing protein</fullName>
    </submittedName>
</protein>
<dbReference type="Gene3D" id="2.180.10.10">
    <property type="entry name" value="RHS repeat-associated core"/>
    <property type="match status" value="1"/>
</dbReference>